<dbReference type="PROSITE" id="PS50004">
    <property type="entry name" value="C2"/>
    <property type="match status" value="1"/>
</dbReference>
<dbReference type="InterPro" id="IPR037301">
    <property type="entry name" value="Tollip_C2"/>
</dbReference>
<dbReference type="FunFam" id="2.60.40.150:FF:000055">
    <property type="entry name" value="Toll-interacting protein-like Protein"/>
    <property type="match status" value="1"/>
</dbReference>
<dbReference type="STRING" id="45351.A7T4P5"/>
<dbReference type="Gene3D" id="2.60.40.150">
    <property type="entry name" value="C2 domain"/>
    <property type="match status" value="1"/>
</dbReference>
<dbReference type="InterPro" id="IPR000008">
    <property type="entry name" value="C2_dom"/>
</dbReference>
<evidence type="ECO:0000313" key="2">
    <source>
        <dbReference type="EMBL" id="EDO29068.1"/>
    </source>
</evidence>
<reference evidence="2 3" key="1">
    <citation type="journal article" date="2007" name="Science">
        <title>Sea anemone genome reveals ancestral eumetazoan gene repertoire and genomic organization.</title>
        <authorList>
            <person name="Putnam N.H."/>
            <person name="Srivastava M."/>
            <person name="Hellsten U."/>
            <person name="Dirks B."/>
            <person name="Chapman J."/>
            <person name="Salamov A."/>
            <person name="Terry A."/>
            <person name="Shapiro H."/>
            <person name="Lindquist E."/>
            <person name="Kapitonov V.V."/>
            <person name="Jurka J."/>
            <person name="Genikhovich G."/>
            <person name="Grigoriev I.V."/>
            <person name="Lucas S.M."/>
            <person name="Steele R.E."/>
            <person name="Finnerty J.R."/>
            <person name="Technau U."/>
            <person name="Martindale M.Q."/>
            <person name="Rokhsar D.S."/>
        </authorList>
    </citation>
    <scope>NUCLEOTIDE SEQUENCE [LARGE SCALE GENOMIC DNA]</scope>
    <source>
        <strain evidence="3">CH2 X CH6</strain>
    </source>
</reference>
<feature type="non-terminal residue" evidence="2">
    <location>
        <position position="1"/>
    </location>
</feature>
<dbReference type="eggNOG" id="ENOG502QWQA">
    <property type="taxonomic scope" value="Eukaryota"/>
</dbReference>
<dbReference type="PANTHER" id="PTHR16461">
    <property type="entry name" value="TOLL-INTERACTING PROTEIN"/>
    <property type="match status" value="1"/>
</dbReference>
<feature type="domain" description="C2" evidence="1">
    <location>
        <begin position="32"/>
        <end position="148"/>
    </location>
</feature>
<organism evidence="2 3">
    <name type="scientific">Nematostella vectensis</name>
    <name type="common">Starlet sea anemone</name>
    <dbReference type="NCBI Taxonomy" id="45351"/>
    <lineage>
        <taxon>Eukaryota</taxon>
        <taxon>Metazoa</taxon>
        <taxon>Cnidaria</taxon>
        <taxon>Anthozoa</taxon>
        <taxon>Hexacorallia</taxon>
        <taxon>Actiniaria</taxon>
        <taxon>Edwardsiidae</taxon>
        <taxon>Nematostella</taxon>
    </lineage>
</organism>
<dbReference type="EMBL" id="DS470925">
    <property type="protein sequence ID" value="EDO29068.1"/>
    <property type="molecule type" value="Genomic_DNA"/>
</dbReference>
<accession>A7T4P5</accession>
<evidence type="ECO:0000259" key="1">
    <source>
        <dbReference type="PROSITE" id="PS50004"/>
    </source>
</evidence>
<protein>
    <recommendedName>
        <fullName evidence="1">C2 domain-containing protein</fullName>
    </recommendedName>
</protein>
<dbReference type="OMA" id="VRVGHCI"/>
<dbReference type="InParanoid" id="A7T4P5"/>
<dbReference type="Proteomes" id="UP000001593">
    <property type="component" value="Unassembled WGS sequence"/>
</dbReference>
<proteinExistence type="predicted"/>
<dbReference type="AlphaFoldDB" id="A7T4P5"/>
<name>A7T4P5_NEMVE</name>
<dbReference type="FunCoup" id="A7T4P5">
    <property type="interactions" value="319"/>
</dbReference>
<dbReference type="Pfam" id="PF00168">
    <property type="entry name" value="C2"/>
    <property type="match status" value="1"/>
</dbReference>
<sequence length="168" mass="18465">AVAGSRSRVLTGDLPDDFLRLSAPAQGPGGAPVMYMPPGFMPMQQVPVGRLSITVVQAKLAKNYGITRMDPYCRITVGNQVFETPTAHNGANNPRWNKLIASTLPKGVSTIYVEIFDERSFSVDERVAWGLVQIREDVLNGETIDDWYSLSGKQGEDKEGMINLVFAY</sequence>
<dbReference type="SUPFAM" id="SSF49562">
    <property type="entry name" value="C2 domain (Calcium/lipid-binding domain, CaLB)"/>
    <property type="match status" value="1"/>
</dbReference>
<gene>
    <name evidence="2" type="ORF">NEMVEDRAFT_v1g2545</name>
</gene>
<dbReference type="KEGG" id="nve:5499572"/>
<keyword evidence="3" id="KW-1185">Reference proteome</keyword>
<feature type="non-terminal residue" evidence="2">
    <location>
        <position position="168"/>
    </location>
</feature>
<dbReference type="InterPro" id="IPR035892">
    <property type="entry name" value="C2_domain_sf"/>
</dbReference>
<dbReference type="HOGENOM" id="CLU_067725_1_0_1"/>
<dbReference type="SMART" id="SM00239">
    <property type="entry name" value="C2"/>
    <property type="match status" value="1"/>
</dbReference>
<dbReference type="PhylomeDB" id="A7T4P5"/>
<dbReference type="PANTHER" id="PTHR16461:SF5">
    <property type="entry name" value="TOLL-INTERACTING PROTEIN"/>
    <property type="match status" value="1"/>
</dbReference>
<dbReference type="CDD" id="cd04016">
    <property type="entry name" value="C2_Tollip"/>
    <property type="match status" value="1"/>
</dbReference>
<evidence type="ECO:0000313" key="3">
    <source>
        <dbReference type="Proteomes" id="UP000001593"/>
    </source>
</evidence>